<evidence type="ECO:0000256" key="1">
    <source>
        <dbReference type="SAM" id="MobiDB-lite"/>
    </source>
</evidence>
<evidence type="ECO:0000313" key="2">
    <source>
        <dbReference type="EMBL" id="KAJ8748411.1"/>
    </source>
</evidence>
<name>A0AAV8S8N8_9ROSI</name>
<organism evidence="2 3">
    <name type="scientific">Erythroxylum novogranatense</name>
    <dbReference type="NCBI Taxonomy" id="1862640"/>
    <lineage>
        <taxon>Eukaryota</taxon>
        <taxon>Viridiplantae</taxon>
        <taxon>Streptophyta</taxon>
        <taxon>Embryophyta</taxon>
        <taxon>Tracheophyta</taxon>
        <taxon>Spermatophyta</taxon>
        <taxon>Magnoliopsida</taxon>
        <taxon>eudicotyledons</taxon>
        <taxon>Gunneridae</taxon>
        <taxon>Pentapetalae</taxon>
        <taxon>rosids</taxon>
        <taxon>fabids</taxon>
        <taxon>Malpighiales</taxon>
        <taxon>Erythroxylaceae</taxon>
        <taxon>Erythroxylum</taxon>
    </lineage>
</organism>
<reference evidence="2 3" key="1">
    <citation type="submission" date="2021-09" db="EMBL/GenBank/DDBJ databases">
        <title>Genomic insights and catalytic innovation underlie evolution of tropane alkaloids biosynthesis.</title>
        <authorList>
            <person name="Wang Y.-J."/>
            <person name="Tian T."/>
            <person name="Huang J.-P."/>
            <person name="Huang S.-X."/>
        </authorList>
    </citation>
    <scope>NUCLEOTIDE SEQUENCE [LARGE SCALE GENOMIC DNA]</scope>
    <source>
        <strain evidence="2">KIB-2018</strain>
        <tissue evidence="2">Leaf</tissue>
    </source>
</reference>
<gene>
    <name evidence="2" type="ORF">K2173_003048</name>
</gene>
<accession>A0AAV8S8N8</accession>
<evidence type="ECO:0000313" key="3">
    <source>
        <dbReference type="Proteomes" id="UP001159364"/>
    </source>
</evidence>
<dbReference type="EMBL" id="JAIWQS010000012">
    <property type="protein sequence ID" value="KAJ8748411.1"/>
    <property type="molecule type" value="Genomic_DNA"/>
</dbReference>
<protein>
    <submittedName>
        <fullName evidence="2">Uncharacterized protein</fullName>
    </submittedName>
</protein>
<proteinExistence type="predicted"/>
<sequence>MAICKWSFNGHHQARPGEMANFRYSTNFKLDEKTKEMLKITDEDADSFAQRADMYYKKVLNWLRIFTGLNVHWQNDTIKLNDPNGSSESEVNEPEPEREHEVQVDQEMGIEEPLDEENRVPKDQLLQKDEAKRESDCGQLSLAVEVLKSQSMELRKRVS</sequence>
<keyword evidence="3" id="KW-1185">Reference proteome</keyword>
<dbReference type="Proteomes" id="UP001159364">
    <property type="component" value="Linkage Group LG12"/>
</dbReference>
<comment type="caution">
    <text evidence="2">The sequence shown here is derived from an EMBL/GenBank/DDBJ whole genome shotgun (WGS) entry which is preliminary data.</text>
</comment>
<feature type="compositionally biased region" description="Basic and acidic residues" evidence="1">
    <location>
        <begin position="116"/>
        <end position="136"/>
    </location>
</feature>
<dbReference type="AlphaFoldDB" id="A0AAV8S8N8"/>
<feature type="region of interest" description="Disordered" evidence="1">
    <location>
        <begin position="76"/>
        <end position="137"/>
    </location>
</feature>